<evidence type="ECO:0000259" key="10">
    <source>
        <dbReference type="Pfam" id="PF00697"/>
    </source>
</evidence>
<protein>
    <recommendedName>
        <fullName evidence="4 9">N-(5'-phosphoribosyl)anthranilate isomerase</fullName>
        <shortName evidence="9">PRAI</shortName>
        <ecNumber evidence="3 9">5.3.1.24</ecNumber>
    </recommendedName>
</protein>
<sequence>MCGLKQIQEVNAAVELGVDAIGLVFYAPSSRSIDAVDIEQVLPNELQDTKVVALFVDPKKEEVEAVLASGRIDLLQFHGREEPSFCASFGKPYLKAVGVTEAADIASIEAFFSVYESAQYVLLDTFDAQDHGGTGHSFDWSQAAALSAKSKQKMILAGGLDPENVGAAITRVAPFGVDVSSGIEATKGRKDINKMKQFFEGVRRA</sequence>
<dbReference type="NCBIfam" id="NF002298">
    <property type="entry name" value="PRK01222.1-4"/>
    <property type="match status" value="1"/>
</dbReference>
<comment type="caution">
    <text evidence="11">The sequence shown here is derived from an EMBL/GenBank/DDBJ whole genome shotgun (WGS) entry which is preliminary data.</text>
</comment>
<feature type="domain" description="N-(5'phosphoribosyl) anthranilate isomerase (PRAI)" evidence="10">
    <location>
        <begin position="2"/>
        <end position="200"/>
    </location>
</feature>
<dbReference type="InterPro" id="IPR011060">
    <property type="entry name" value="RibuloseP-bd_barrel"/>
</dbReference>
<name>A0A0R2S8S6_9GAMM</name>
<comment type="pathway">
    <text evidence="2 9">Amino-acid biosynthesis; L-tryptophan biosynthesis; L-tryptophan from chorismate: step 3/5.</text>
</comment>
<reference evidence="11 12" key="1">
    <citation type="submission" date="2015-10" db="EMBL/GenBank/DDBJ databases">
        <title>Metagenome-Assembled Genomes uncover a global brackish microbiome.</title>
        <authorList>
            <person name="Hugerth L.W."/>
            <person name="Larsson J."/>
            <person name="Alneberg J."/>
            <person name="Lindh M.V."/>
            <person name="Legrand C."/>
            <person name="Pinhassi J."/>
            <person name="Andersson A.F."/>
        </authorList>
    </citation>
    <scope>NUCLEOTIDE SEQUENCE [LARGE SCALE GENOMIC DNA]</scope>
    <source>
        <strain evidence="11">BACL4 MAG-120507-bin80</strain>
    </source>
</reference>
<dbReference type="AlphaFoldDB" id="A0A0R2S8S6"/>
<keyword evidence="6 9" id="KW-0822">Tryptophan biosynthesis</keyword>
<gene>
    <name evidence="9" type="primary">trpF</name>
    <name evidence="11" type="ORF">ABR69_07365</name>
</gene>
<dbReference type="EC" id="5.3.1.24" evidence="3 9"/>
<evidence type="ECO:0000256" key="1">
    <source>
        <dbReference type="ARBA" id="ARBA00001164"/>
    </source>
</evidence>
<evidence type="ECO:0000256" key="3">
    <source>
        <dbReference type="ARBA" id="ARBA00012572"/>
    </source>
</evidence>
<dbReference type="InterPro" id="IPR044643">
    <property type="entry name" value="TrpF_fam"/>
</dbReference>
<evidence type="ECO:0000256" key="9">
    <source>
        <dbReference type="HAMAP-Rule" id="MF_00135"/>
    </source>
</evidence>
<dbReference type="EMBL" id="LIBB01000207">
    <property type="protein sequence ID" value="KRO71288.1"/>
    <property type="molecule type" value="Genomic_DNA"/>
</dbReference>
<evidence type="ECO:0000313" key="11">
    <source>
        <dbReference type="EMBL" id="KRO71288.1"/>
    </source>
</evidence>
<evidence type="ECO:0000256" key="7">
    <source>
        <dbReference type="ARBA" id="ARBA00023141"/>
    </source>
</evidence>
<evidence type="ECO:0000256" key="2">
    <source>
        <dbReference type="ARBA" id="ARBA00004664"/>
    </source>
</evidence>
<evidence type="ECO:0000256" key="8">
    <source>
        <dbReference type="ARBA" id="ARBA00023235"/>
    </source>
</evidence>
<keyword evidence="5 9" id="KW-0028">Amino-acid biosynthesis</keyword>
<dbReference type="Gene3D" id="3.20.20.70">
    <property type="entry name" value="Aldolase class I"/>
    <property type="match status" value="1"/>
</dbReference>
<evidence type="ECO:0000256" key="6">
    <source>
        <dbReference type="ARBA" id="ARBA00022822"/>
    </source>
</evidence>
<comment type="catalytic activity">
    <reaction evidence="1 9">
        <text>N-(5-phospho-beta-D-ribosyl)anthranilate = 1-(2-carboxyphenylamino)-1-deoxy-D-ribulose 5-phosphate</text>
        <dbReference type="Rhea" id="RHEA:21540"/>
        <dbReference type="ChEBI" id="CHEBI:18277"/>
        <dbReference type="ChEBI" id="CHEBI:58613"/>
        <dbReference type="EC" id="5.3.1.24"/>
    </reaction>
</comment>
<dbReference type="Pfam" id="PF00697">
    <property type="entry name" value="PRAI"/>
    <property type="match status" value="1"/>
</dbReference>
<comment type="similarity">
    <text evidence="9">Belongs to the TrpF family.</text>
</comment>
<dbReference type="UniPathway" id="UPA00035">
    <property type="reaction ID" value="UER00042"/>
</dbReference>
<dbReference type="PANTHER" id="PTHR42894:SF1">
    <property type="entry name" value="N-(5'-PHOSPHORIBOSYL)ANTHRANILATE ISOMERASE"/>
    <property type="match status" value="1"/>
</dbReference>
<keyword evidence="7 9" id="KW-0057">Aromatic amino acid biosynthesis</keyword>
<dbReference type="InterPro" id="IPR001240">
    <property type="entry name" value="PRAI_dom"/>
</dbReference>
<organism evidence="11 12">
    <name type="scientific">OM182 bacterium BACL3 MAG-120507-bin80</name>
    <dbReference type="NCBI Taxonomy" id="1655577"/>
    <lineage>
        <taxon>Bacteria</taxon>
        <taxon>Pseudomonadati</taxon>
        <taxon>Pseudomonadota</taxon>
        <taxon>Gammaproteobacteria</taxon>
        <taxon>OMG group</taxon>
        <taxon>OM182 clade</taxon>
    </lineage>
</organism>
<dbReference type="SUPFAM" id="SSF51366">
    <property type="entry name" value="Ribulose-phoshate binding barrel"/>
    <property type="match status" value="1"/>
</dbReference>
<evidence type="ECO:0000256" key="5">
    <source>
        <dbReference type="ARBA" id="ARBA00022605"/>
    </source>
</evidence>
<evidence type="ECO:0000313" key="12">
    <source>
        <dbReference type="Proteomes" id="UP000051934"/>
    </source>
</evidence>
<dbReference type="HAMAP" id="MF_00135">
    <property type="entry name" value="PRAI"/>
    <property type="match status" value="1"/>
</dbReference>
<dbReference type="GO" id="GO:0000162">
    <property type="term" value="P:L-tryptophan biosynthetic process"/>
    <property type="evidence" value="ECO:0007669"/>
    <property type="project" value="UniProtKB-UniRule"/>
</dbReference>
<keyword evidence="8 9" id="KW-0413">Isomerase</keyword>
<proteinExistence type="inferred from homology"/>
<dbReference type="InterPro" id="IPR013785">
    <property type="entry name" value="Aldolase_TIM"/>
</dbReference>
<dbReference type="Proteomes" id="UP000051934">
    <property type="component" value="Unassembled WGS sequence"/>
</dbReference>
<dbReference type="PANTHER" id="PTHR42894">
    <property type="entry name" value="N-(5'-PHOSPHORIBOSYL)ANTHRANILATE ISOMERASE"/>
    <property type="match status" value="1"/>
</dbReference>
<dbReference type="CDD" id="cd00405">
    <property type="entry name" value="PRAI"/>
    <property type="match status" value="1"/>
</dbReference>
<dbReference type="GO" id="GO:0004640">
    <property type="term" value="F:phosphoribosylanthranilate isomerase activity"/>
    <property type="evidence" value="ECO:0007669"/>
    <property type="project" value="UniProtKB-UniRule"/>
</dbReference>
<accession>A0A0R2S8S6</accession>
<evidence type="ECO:0000256" key="4">
    <source>
        <dbReference type="ARBA" id="ARBA00022272"/>
    </source>
</evidence>